<gene>
    <name evidence="5" type="ORF">GNP94_06760</name>
</gene>
<dbReference type="PROSITE" id="PS01124">
    <property type="entry name" value="HTH_ARAC_FAMILY_2"/>
    <property type="match status" value="1"/>
</dbReference>
<evidence type="ECO:0000256" key="1">
    <source>
        <dbReference type="ARBA" id="ARBA00023015"/>
    </source>
</evidence>
<sequence length="260" mass="29400">MKERIPDILAYMQASVTQDITVEQVANHFGYSKYHFSREFKRLTGFSAADYLSSLKVEFAKQALLRHEHSVTHSGYDAGYSSIGTFSTTFTRKTGLSPREYKQQVEALYSVAKKCEETDATVIGHHEAPLASETSRCLVSVHYPEGYQAGVTFVGLFHSPIPNHRPVVGVALTKKHTHLFEHIPNGTYYLLACSIEKTFNPMRYFVLDDCLRGRVQHQVRFPQDHNQAFTITLREALPEDPPIVVNVLKLLADSLKNRNA</sequence>
<dbReference type="RefSeq" id="WP_330163947.1">
    <property type="nucleotide sequence ID" value="NZ_WOAA01000003.1"/>
</dbReference>
<accession>A0ABW9SXL0</accession>
<evidence type="ECO:0000256" key="3">
    <source>
        <dbReference type="ARBA" id="ARBA00023163"/>
    </source>
</evidence>
<dbReference type="EMBL" id="WOAA01000003">
    <property type="protein sequence ID" value="MUG65709.1"/>
    <property type="molecule type" value="Genomic_DNA"/>
</dbReference>
<dbReference type="InterPro" id="IPR018060">
    <property type="entry name" value="HTH_AraC"/>
</dbReference>
<reference evidence="5 6" key="1">
    <citation type="submission" date="2019-11" db="EMBL/GenBank/DDBJ databases">
        <title>Draft genome sequences of five Paenibacillus species of dairy origin.</title>
        <authorList>
            <person name="Olajide A.M."/>
            <person name="Chen S."/>
            <person name="Lapointe G."/>
        </authorList>
    </citation>
    <scope>NUCLEOTIDE SEQUENCE [LARGE SCALE GENOMIC DNA]</scope>
    <source>
        <strain evidence="5 6">3CS1</strain>
    </source>
</reference>
<dbReference type="SMART" id="SM00342">
    <property type="entry name" value="HTH_ARAC"/>
    <property type="match status" value="1"/>
</dbReference>
<keyword evidence="6" id="KW-1185">Reference proteome</keyword>
<dbReference type="PANTHER" id="PTHR43280">
    <property type="entry name" value="ARAC-FAMILY TRANSCRIPTIONAL REGULATOR"/>
    <property type="match status" value="1"/>
</dbReference>
<keyword evidence="1" id="KW-0805">Transcription regulation</keyword>
<keyword evidence="2" id="KW-0238">DNA-binding</keyword>
<dbReference type="SUPFAM" id="SSF46689">
    <property type="entry name" value="Homeodomain-like"/>
    <property type="match status" value="2"/>
</dbReference>
<proteinExistence type="predicted"/>
<evidence type="ECO:0000313" key="6">
    <source>
        <dbReference type="Proteomes" id="UP000435177"/>
    </source>
</evidence>
<keyword evidence="3" id="KW-0804">Transcription</keyword>
<feature type="domain" description="HTH araC/xylS-type" evidence="4">
    <location>
        <begin position="6"/>
        <end position="104"/>
    </location>
</feature>
<comment type="caution">
    <text evidence="5">The sequence shown here is derived from an EMBL/GenBank/DDBJ whole genome shotgun (WGS) entry which is preliminary data.</text>
</comment>
<evidence type="ECO:0000259" key="4">
    <source>
        <dbReference type="PROSITE" id="PS01124"/>
    </source>
</evidence>
<dbReference type="Pfam" id="PF12833">
    <property type="entry name" value="HTH_18"/>
    <property type="match status" value="1"/>
</dbReference>
<dbReference type="PANTHER" id="PTHR43280:SF2">
    <property type="entry name" value="HTH-TYPE TRANSCRIPTIONAL REGULATOR EXSA"/>
    <property type="match status" value="1"/>
</dbReference>
<dbReference type="InterPro" id="IPR009057">
    <property type="entry name" value="Homeodomain-like_sf"/>
</dbReference>
<dbReference type="Gene3D" id="1.10.10.60">
    <property type="entry name" value="Homeodomain-like"/>
    <property type="match status" value="2"/>
</dbReference>
<organism evidence="5 6">
    <name type="scientific">Paenibacillus campinasensis</name>
    <dbReference type="NCBI Taxonomy" id="66347"/>
    <lineage>
        <taxon>Bacteria</taxon>
        <taxon>Bacillati</taxon>
        <taxon>Bacillota</taxon>
        <taxon>Bacilli</taxon>
        <taxon>Bacillales</taxon>
        <taxon>Paenibacillaceae</taxon>
        <taxon>Paenibacillus</taxon>
    </lineage>
</organism>
<name>A0ABW9SXL0_9BACL</name>
<dbReference type="Proteomes" id="UP000435177">
    <property type="component" value="Unassembled WGS sequence"/>
</dbReference>
<protein>
    <submittedName>
        <fullName evidence="5">Helix-turn-helix domain-containing protein</fullName>
    </submittedName>
</protein>
<evidence type="ECO:0000313" key="5">
    <source>
        <dbReference type="EMBL" id="MUG65709.1"/>
    </source>
</evidence>
<evidence type="ECO:0000256" key="2">
    <source>
        <dbReference type="ARBA" id="ARBA00023125"/>
    </source>
</evidence>